<dbReference type="GO" id="GO:0005524">
    <property type="term" value="F:ATP binding"/>
    <property type="evidence" value="ECO:0007669"/>
    <property type="project" value="UniProtKB-KW"/>
</dbReference>
<evidence type="ECO:0000256" key="1">
    <source>
        <dbReference type="ARBA" id="ARBA00022448"/>
    </source>
</evidence>
<keyword evidence="1" id="KW-0813">Transport</keyword>
<keyword evidence="4 6" id="KW-0067">ATP-binding</keyword>
<evidence type="ECO:0000259" key="5">
    <source>
        <dbReference type="PROSITE" id="PS50893"/>
    </source>
</evidence>
<dbReference type="CDD" id="cd03230">
    <property type="entry name" value="ABC_DR_subfamily_A"/>
    <property type="match status" value="1"/>
</dbReference>
<dbReference type="InterPro" id="IPR027417">
    <property type="entry name" value="P-loop_NTPase"/>
</dbReference>
<dbReference type="Proteomes" id="UP000247792">
    <property type="component" value="Unassembled WGS sequence"/>
</dbReference>
<dbReference type="AlphaFoldDB" id="A0A318IRQ5"/>
<keyword evidence="2" id="KW-1003">Cell membrane</keyword>
<keyword evidence="2" id="KW-0472">Membrane</keyword>
<dbReference type="PANTHER" id="PTHR42939:SF1">
    <property type="entry name" value="ABC TRANSPORTER ATP-BINDING PROTEIN ALBC-RELATED"/>
    <property type="match status" value="1"/>
</dbReference>
<gene>
    <name evidence="6" type="ORF">DFR42_1143</name>
</gene>
<accession>A0A318IRQ5</accession>
<evidence type="ECO:0000313" key="7">
    <source>
        <dbReference type="Proteomes" id="UP000247792"/>
    </source>
</evidence>
<evidence type="ECO:0000313" key="6">
    <source>
        <dbReference type="EMBL" id="PXX37844.1"/>
    </source>
</evidence>
<dbReference type="SUPFAM" id="SSF52540">
    <property type="entry name" value="P-loop containing nucleoside triphosphate hydrolases"/>
    <property type="match status" value="1"/>
</dbReference>
<dbReference type="OrthoDB" id="9804819at2"/>
<dbReference type="SMART" id="SM00382">
    <property type="entry name" value="AAA"/>
    <property type="match status" value="1"/>
</dbReference>
<dbReference type="PROSITE" id="PS50893">
    <property type="entry name" value="ABC_TRANSPORTER_2"/>
    <property type="match status" value="1"/>
</dbReference>
<proteinExistence type="predicted"/>
<keyword evidence="7" id="KW-1185">Reference proteome</keyword>
<evidence type="ECO:0000256" key="4">
    <source>
        <dbReference type="ARBA" id="ARBA00022840"/>
    </source>
</evidence>
<sequence>MQAQLNAPVQIQGLSKSFSGQSVLKNLDWQITPGSIVGLLGRNGAGKSTLIECLLGLRDIDGGKSSLYGEAAGQLSAETRARIAYVPQRSDLFEWLTARQMLAYFQLLYPRWNASKVQSLMQAWELPYDKVINKLSVGQKQRLSIIRALAHDPELLILDEPVSSLDPAGRREFLRELIDRVIEKQTTIVFSTHILSDLERVAMDVAFLNGGQIVHQQSLDDMMDNTVRVFAAPTVLQELQPTKILRQSATAKDGDAAEARMLAQFSHEQLQALQVRRDVRFDKLSLEDLFIEMTQ</sequence>
<dbReference type="EMBL" id="QJKB01000014">
    <property type="protein sequence ID" value="PXX37844.1"/>
    <property type="molecule type" value="Genomic_DNA"/>
</dbReference>
<dbReference type="InterPro" id="IPR051782">
    <property type="entry name" value="ABC_Transporter_VariousFunc"/>
</dbReference>
<evidence type="ECO:0000256" key="3">
    <source>
        <dbReference type="ARBA" id="ARBA00022741"/>
    </source>
</evidence>
<evidence type="ECO:0000256" key="2">
    <source>
        <dbReference type="ARBA" id="ARBA00022475"/>
    </source>
</evidence>
<feature type="domain" description="ABC transporter" evidence="5">
    <location>
        <begin position="9"/>
        <end position="235"/>
    </location>
</feature>
<dbReference type="Pfam" id="PF00005">
    <property type="entry name" value="ABC_tran"/>
    <property type="match status" value="1"/>
</dbReference>
<dbReference type="InterPro" id="IPR003439">
    <property type="entry name" value="ABC_transporter-like_ATP-bd"/>
</dbReference>
<keyword evidence="3" id="KW-0547">Nucleotide-binding</keyword>
<dbReference type="Gene3D" id="3.40.50.300">
    <property type="entry name" value="P-loop containing nucleotide triphosphate hydrolases"/>
    <property type="match status" value="1"/>
</dbReference>
<name>A0A318IRQ5_9BURK</name>
<dbReference type="GO" id="GO:0016887">
    <property type="term" value="F:ATP hydrolysis activity"/>
    <property type="evidence" value="ECO:0007669"/>
    <property type="project" value="InterPro"/>
</dbReference>
<dbReference type="InterPro" id="IPR003593">
    <property type="entry name" value="AAA+_ATPase"/>
</dbReference>
<comment type="caution">
    <text evidence="6">The sequence shown here is derived from an EMBL/GenBank/DDBJ whole genome shotgun (WGS) entry which is preliminary data.</text>
</comment>
<dbReference type="RefSeq" id="WP_110257814.1">
    <property type="nucleotide sequence ID" value="NZ_QJKB01000014.1"/>
</dbReference>
<dbReference type="InterPro" id="IPR017871">
    <property type="entry name" value="ABC_transporter-like_CS"/>
</dbReference>
<protein>
    <submittedName>
        <fullName evidence="6">ABC-2 type transport system ATP-binding protein</fullName>
    </submittedName>
</protein>
<dbReference type="PANTHER" id="PTHR42939">
    <property type="entry name" value="ABC TRANSPORTER ATP-BINDING PROTEIN ALBC-RELATED"/>
    <property type="match status" value="1"/>
</dbReference>
<dbReference type="PROSITE" id="PS00211">
    <property type="entry name" value="ABC_TRANSPORTER_1"/>
    <property type="match status" value="1"/>
</dbReference>
<reference evidence="6 7" key="1">
    <citation type="submission" date="2018-05" db="EMBL/GenBank/DDBJ databases">
        <title>Genomic Encyclopedia of Type Strains, Phase IV (KMG-IV): sequencing the most valuable type-strain genomes for metagenomic binning, comparative biology and taxonomic classification.</title>
        <authorList>
            <person name="Goeker M."/>
        </authorList>
    </citation>
    <scope>NUCLEOTIDE SEQUENCE [LARGE SCALE GENOMIC DNA]</scope>
    <source>
        <strain evidence="6 7">DSM 19792</strain>
    </source>
</reference>
<organism evidence="6 7">
    <name type="scientific">Undibacterium pigrum</name>
    <dbReference type="NCBI Taxonomy" id="401470"/>
    <lineage>
        <taxon>Bacteria</taxon>
        <taxon>Pseudomonadati</taxon>
        <taxon>Pseudomonadota</taxon>
        <taxon>Betaproteobacteria</taxon>
        <taxon>Burkholderiales</taxon>
        <taxon>Oxalobacteraceae</taxon>
        <taxon>Undibacterium</taxon>
    </lineage>
</organism>